<name>A0A1M6SHU3_9FIRM</name>
<evidence type="ECO:0000256" key="2">
    <source>
        <dbReference type="ARBA" id="ARBA00001946"/>
    </source>
</evidence>
<reference evidence="12 13" key="1">
    <citation type="submission" date="2016-11" db="EMBL/GenBank/DDBJ databases">
        <authorList>
            <person name="Jaros S."/>
            <person name="Januszkiewicz K."/>
            <person name="Wedrychowicz H."/>
        </authorList>
    </citation>
    <scope>NUCLEOTIDE SEQUENCE [LARGE SCALE GENOMIC DNA]</scope>
    <source>
        <strain evidence="12 13">DSM 14501</strain>
    </source>
</reference>
<dbReference type="RefSeq" id="WP_072968227.1">
    <property type="nucleotide sequence ID" value="NZ_FRAJ01000018.1"/>
</dbReference>
<dbReference type="PANTHER" id="PTHR10642:SF26">
    <property type="entry name" value="RIBONUCLEASE H1"/>
    <property type="match status" value="1"/>
</dbReference>
<evidence type="ECO:0000256" key="10">
    <source>
        <dbReference type="ARBA" id="ARBA00022842"/>
    </source>
</evidence>
<proteinExistence type="inferred from homology"/>
<accession>A0A1M6SHU3</accession>
<dbReference type="SUPFAM" id="SSF53098">
    <property type="entry name" value="Ribonuclease H-like"/>
    <property type="match status" value="1"/>
</dbReference>
<dbReference type="EMBL" id="FRAJ01000018">
    <property type="protein sequence ID" value="SHK44209.1"/>
    <property type="molecule type" value="Genomic_DNA"/>
</dbReference>
<dbReference type="GO" id="GO:0003676">
    <property type="term" value="F:nucleic acid binding"/>
    <property type="evidence" value="ECO:0007669"/>
    <property type="project" value="InterPro"/>
</dbReference>
<keyword evidence="7" id="KW-0479">Metal-binding</keyword>
<evidence type="ECO:0000313" key="12">
    <source>
        <dbReference type="EMBL" id="SHK44209.1"/>
    </source>
</evidence>
<evidence type="ECO:0000256" key="5">
    <source>
        <dbReference type="ARBA" id="ARBA00012180"/>
    </source>
</evidence>
<keyword evidence="13" id="KW-1185">Reference proteome</keyword>
<comment type="similarity">
    <text evidence="3">Belongs to the RNase H family.</text>
</comment>
<feature type="domain" description="RNase H type-1" evidence="11">
    <location>
        <begin position="1"/>
        <end position="177"/>
    </location>
</feature>
<evidence type="ECO:0000256" key="3">
    <source>
        <dbReference type="ARBA" id="ARBA00005300"/>
    </source>
</evidence>
<dbReference type="GO" id="GO:0043137">
    <property type="term" value="P:DNA replication, removal of RNA primer"/>
    <property type="evidence" value="ECO:0007669"/>
    <property type="project" value="TreeGrafter"/>
</dbReference>
<dbReference type="PROSITE" id="PS50879">
    <property type="entry name" value="RNASE_H_1"/>
    <property type="match status" value="1"/>
</dbReference>
<evidence type="ECO:0000256" key="1">
    <source>
        <dbReference type="ARBA" id="ARBA00000077"/>
    </source>
</evidence>
<evidence type="ECO:0000256" key="4">
    <source>
        <dbReference type="ARBA" id="ARBA00011245"/>
    </source>
</evidence>
<dbReference type="AlphaFoldDB" id="A0A1M6SHU3"/>
<keyword evidence="8" id="KW-0255">Endonuclease</keyword>
<comment type="cofactor">
    <cofactor evidence="2">
        <name>Mg(2+)</name>
        <dbReference type="ChEBI" id="CHEBI:18420"/>
    </cofactor>
</comment>
<evidence type="ECO:0000256" key="7">
    <source>
        <dbReference type="ARBA" id="ARBA00022723"/>
    </source>
</evidence>
<organism evidence="12 13">
    <name type="scientific">Caminicella sporogenes DSM 14501</name>
    <dbReference type="NCBI Taxonomy" id="1121266"/>
    <lineage>
        <taxon>Bacteria</taxon>
        <taxon>Bacillati</taxon>
        <taxon>Bacillota</taxon>
        <taxon>Clostridia</taxon>
        <taxon>Peptostreptococcales</taxon>
        <taxon>Caminicellaceae</taxon>
        <taxon>Caminicella</taxon>
    </lineage>
</organism>
<evidence type="ECO:0000259" key="11">
    <source>
        <dbReference type="PROSITE" id="PS50879"/>
    </source>
</evidence>
<dbReference type="Pfam" id="PF00075">
    <property type="entry name" value="RNase_H"/>
    <property type="match status" value="1"/>
</dbReference>
<dbReference type="CDD" id="cd09278">
    <property type="entry name" value="RNase_HI_prokaryote_like"/>
    <property type="match status" value="1"/>
</dbReference>
<dbReference type="InterPro" id="IPR012337">
    <property type="entry name" value="RNaseH-like_sf"/>
</dbReference>
<gene>
    <name evidence="12" type="ORF">SAMN02745883_02062</name>
</gene>
<evidence type="ECO:0000256" key="9">
    <source>
        <dbReference type="ARBA" id="ARBA00022801"/>
    </source>
</evidence>
<dbReference type="PANTHER" id="PTHR10642">
    <property type="entry name" value="RIBONUCLEASE H1"/>
    <property type="match status" value="1"/>
</dbReference>
<dbReference type="GO" id="GO:0046872">
    <property type="term" value="F:metal ion binding"/>
    <property type="evidence" value="ECO:0007669"/>
    <property type="project" value="UniProtKB-KW"/>
</dbReference>
<keyword evidence="6" id="KW-0540">Nuclease</keyword>
<sequence length="182" mass="21332">MRFVNIYTDGACSGNQNDENFGGWGAILEYGEHKKEIFGGEKNTTNNKMELMAVAKALEALKREGLHINIFSDSSYLVECFTKKWYVKWMQNGWKTSQKTPVENQELWKKLINLIKKHSTVNFYRVKGHINLNNESQIEKWFNKFKSWNGNSFTKEDFLYITKMNIRADELANMGIDSIRKR</sequence>
<dbReference type="InterPro" id="IPR050092">
    <property type="entry name" value="RNase_H"/>
</dbReference>
<protein>
    <recommendedName>
        <fullName evidence="5">ribonuclease H</fullName>
        <ecNumber evidence="5">3.1.26.4</ecNumber>
    </recommendedName>
</protein>
<comment type="catalytic activity">
    <reaction evidence="1">
        <text>Endonucleolytic cleavage to 5'-phosphomonoester.</text>
        <dbReference type="EC" id="3.1.26.4"/>
    </reaction>
</comment>
<keyword evidence="9" id="KW-0378">Hydrolase</keyword>
<evidence type="ECO:0000256" key="8">
    <source>
        <dbReference type="ARBA" id="ARBA00022759"/>
    </source>
</evidence>
<keyword evidence="10" id="KW-0460">Magnesium</keyword>
<dbReference type="Proteomes" id="UP000184082">
    <property type="component" value="Unassembled WGS sequence"/>
</dbReference>
<evidence type="ECO:0000256" key="6">
    <source>
        <dbReference type="ARBA" id="ARBA00022722"/>
    </source>
</evidence>
<dbReference type="EC" id="3.1.26.4" evidence="5"/>
<dbReference type="GO" id="GO:0004523">
    <property type="term" value="F:RNA-DNA hybrid ribonuclease activity"/>
    <property type="evidence" value="ECO:0007669"/>
    <property type="project" value="UniProtKB-EC"/>
</dbReference>
<comment type="subunit">
    <text evidence="4">Monomer.</text>
</comment>
<dbReference type="InterPro" id="IPR002156">
    <property type="entry name" value="RNaseH_domain"/>
</dbReference>
<dbReference type="Gene3D" id="3.30.420.10">
    <property type="entry name" value="Ribonuclease H-like superfamily/Ribonuclease H"/>
    <property type="match status" value="1"/>
</dbReference>
<dbReference type="InterPro" id="IPR022892">
    <property type="entry name" value="RNaseHI"/>
</dbReference>
<dbReference type="InterPro" id="IPR036397">
    <property type="entry name" value="RNaseH_sf"/>
</dbReference>
<dbReference type="STRING" id="1121266.SAMN02745883_02062"/>
<evidence type="ECO:0000313" key="13">
    <source>
        <dbReference type="Proteomes" id="UP000184082"/>
    </source>
</evidence>